<keyword evidence="9" id="KW-1185">Reference proteome</keyword>
<dbReference type="SUPFAM" id="SSF50685">
    <property type="entry name" value="Barwin-like endoglucanases"/>
    <property type="match status" value="1"/>
</dbReference>
<dbReference type="InterPro" id="IPR034718">
    <property type="entry name" value="RlpA"/>
</dbReference>
<sequence precursor="true">MKQLIVLLLLCSPALHAQLIGDRQTGLASYYSDEYNGAETAYGAIYNKDELVAAHKAYPYNSTVRVRNENNGKSVVVRIIDKGPFIRGRIVELSERAARELGMIGERTVPVTLTLLSTPDQHAVAEPRRQIATDPEPPTPTKIEVEAPPVIIVEQPAPPQVIEVATPATPTPPAEKPTPPVTPSQAATSKPVRGKTFAPGLYAINLREADGGRYGVQVGSFKSLESAMDKVVELQGRYFDDILLQKTGQQDAGSYKVILGPFRDQASAQNYAGDLKKRYNISGFAVDLGVR</sequence>
<dbReference type="PANTHER" id="PTHR34183:SF8">
    <property type="entry name" value="ENDOLYTIC PEPTIDOGLYCAN TRANSGLYCOSYLASE RLPA-RELATED"/>
    <property type="match status" value="1"/>
</dbReference>
<evidence type="ECO:0000259" key="7">
    <source>
        <dbReference type="PROSITE" id="PS51724"/>
    </source>
</evidence>
<dbReference type="GO" id="GO:0071555">
    <property type="term" value="P:cell wall organization"/>
    <property type="evidence" value="ECO:0007669"/>
    <property type="project" value="UniProtKB-KW"/>
</dbReference>
<dbReference type="Pfam" id="PF05036">
    <property type="entry name" value="SPOR"/>
    <property type="match status" value="1"/>
</dbReference>
<dbReference type="InterPro" id="IPR036680">
    <property type="entry name" value="SPOR-like_sf"/>
</dbReference>
<evidence type="ECO:0000313" key="9">
    <source>
        <dbReference type="Proteomes" id="UP000576209"/>
    </source>
</evidence>
<dbReference type="InterPro" id="IPR009009">
    <property type="entry name" value="RlpA-like_DPBB"/>
</dbReference>
<comment type="similarity">
    <text evidence="4 5">Belongs to the RlpA family.</text>
</comment>
<dbReference type="AlphaFoldDB" id="A0A840E2K7"/>
<dbReference type="GO" id="GO:0000270">
    <property type="term" value="P:peptidoglycan metabolic process"/>
    <property type="evidence" value="ECO:0007669"/>
    <property type="project" value="UniProtKB-UniRule"/>
</dbReference>
<reference evidence="8 9" key="1">
    <citation type="submission" date="2020-08" db="EMBL/GenBank/DDBJ databases">
        <title>Genomic Encyclopedia of Type Strains, Phase IV (KMG-IV): sequencing the most valuable type-strain genomes for metagenomic binning, comparative biology and taxonomic classification.</title>
        <authorList>
            <person name="Goeker M."/>
        </authorList>
    </citation>
    <scope>NUCLEOTIDE SEQUENCE [LARGE SCALE GENOMIC DNA]</scope>
    <source>
        <strain evidence="8 9">DSM 105137</strain>
    </source>
</reference>
<dbReference type="PANTHER" id="PTHR34183">
    <property type="entry name" value="ENDOLYTIC PEPTIDOGLYCAN TRANSGLYCOSYLASE RLPA"/>
    <property type="match status" value="1"/>
</dbReference>
<dbReference type="InterPro" id="IPR007730">
    <property type="entry name" value="SPOR-like_dom"/>
</dbReference>
<organism evidence="8 9">
    <name type="scientific">Neolewinella aquimaris</name>
    <dbReference type="NCBI Taxonomy" id="1835722"/>
    <lineage>
        <taxon>Bacteria</taxon>
        <taxon>Pseudomonadati</taxon>
        <taxon>Bacteroidota</taxon>
        <taxon>Saprospiria</taxon>
        <taxon>Saprospirales</taxon>
        <taxon>Lewinellaceae</taxon>
        <taxon>Neolewinella</taxon>
    </lineage>
</organism>
<protein>
    <recommendedName>
        <fullName evidence="4">Probable endolytic peptidoglycan transglycosylase RlpA</fullName>
        <ecNumber evidence="4">4.2.2.-</ecNumber>
    </recommendedName>
</protein>
<gene>
    <name evidence="4" type="primary">rlpA</name>
    <name evidence="8" type="ORF">GGR28_000516</name>
</gene>
<keyword evidence="2 4" id="KW-0456">Lyase</keyword>
<feature type="region of interest" description="Disordered" evidence="6">
    <location>
        <begin position="165"/>
        <end position="192"/>
    </location>
</feature>
<evidence type="ECO:0000313" key="8">
    <source>
        <dbReference type="EMBL" id="MBB4077915.1"/>
    </source>
</evidence>
<dbReference type="SUPFAM" id="SSF110997">
    <property type="entry name" value="Sporulation related repeat"/>
    <property type="match status" value="1"/>
</dbReference>
<evidence type="ECO:0000256" key="4">
    <source>
        <dbReference type="HAMAP-Rule" id="MF_02071"/>
    </source>
</evidence>
<feature type="chain" id="PRO_5033170145" description="Probable endolytic peptidoglycan transglycosylase RlpA" evidence="4">
    <location>
        <begin position="18"/>
        <end position="291"/>
    </location>
</feature>
<accession>A0A840E2K7</accession>
<dbReference type="EC" id="4.2.2.-" evidence="4"/>
<dbReference type="PROSITE" id="PS51724">
    <property type="entry name" value="SPOR"/>
    <property type="match status" value="1"/>
</dbReference>
<feature type="compositionally biased region" description="Pro residues" evidence="6">
    <location>
        <begin position="169"/>
        <end position="182"/>
    </location>
</feature>
<keyword evidence="3 4" id="KW-0961">Cell wall biogenesis/degradation</keyword>
<dbReference type="Gene3D" id="2.40.40.10">
    <property type="entry name" value="RlpA-like domain"/>
    <property type="match status" value="1"/>
</dbReference>
<dbReference type="RefSeq" id="WP_183494152.1">
    <property type="nucleotide sequence ID" value="NZ_JACIFF010000001.1"/>
</dbReference>
<evidence type="ECO:0000256" key="3">
    <source>
        <dbReference type="ARBA" id="ARBA00023316"/>
    </source>
</evidence>
<proteinExistence type="inferred from homology"/>
<dbReference type="HAMAP" id="MF_02071">
    <property type="entry name" value="RlpA"/>
    <property type="match status" value="1"/>
</dbReference>
<dbReference type="GO" id="GO:0008932">
    <property type="term" value="F:lytic endotransglycosylase activity"/>
    <property type="evidence" value="ECO:0007669"/>
    <property type="project" value="UniProtKB-UniRule"/>
</dbReference>
<comment type="caution">
    <text evidence="8">The sequence shown here is derived from an EMBL/GenBank/DDBJ whole genome shotgun (WGS) entry which is preliminary data.</text>
</comment>
<feature type="region of interest" description="Disordered" evidence="6">
    <location>
        <begin position="121"/>
        <end position="141"/>
    </location>
</feature>
<feature type="domain" description="SPOR" evidence="7">
    <location>
        <begin position="208"/>
        <end position="288"/>
    </location>
</feature>
<dbReference type="Gene3D" id="3.30.70.1070">
    <property type="entry name" value="Sporulation related repeat"/>
    <property type="match status" value="1"/>
</dbReference>
<keyword evidence="1 4" id="KW-0732">Signal</keyword>
<evidence type="ECO:0000256" key="1">
    <source>
        <dbReference type="ARBA" id="ARBA00022729"/>
    </source>
</evidence>
<dbReference type="InterPro" id="IPR012997">
    <property type="entry name" value="RplA"/>
</dbReference>
<evidence type="ECO:0000256" key="6">
    <source>
        <dbReference type="SAM" id="MobiDB-lite"/>
    </source>
</evidence>
<evidence type="ECO:0000256" key="2">
    <source>
        <dbReference type="ARBA" id="ARBA00023239"/>
    </source>
</evidence>
<keyword evidence="8" id="KW-0449">Lipoprotein</keyword>
<evidence type="ECO:0000256" key="5">
    <source>
        <dbReference type="RuleBase" id="RU003495"/>
    </source>
</evidence>
<dbReference type="EMBL" id="JACIFF010000001">
    <property type="protein sequence ID" value="MBB4077915.1"/>
    <property type="molecule type" value="Genomic_DNA"/>
</dbReference>
<dbReference type="InterPro" id="IPR036908">
    <property type="entry name" value="RlpA-like_sf"/>
</dbReference>
<feature type="signal peptide" evidence="4">
    <location>
        <begin position="1"/>
        <end position="17"/>
    </location>
</feature>
<name>A0A840E2K7_9BACT</name>
<dbReference type="CDD" id="cd22268">
    <property type="entry name" value="DPBB_RlpA-like"/>
    <property type="match status" value="1"/>
</dbReference>
<dbReference type="Pfam" id="PF03330">
    <property type="entry name" value="DPBB_1"/>
    <property type="match status" value="1"/>
</dbReference>
<dbReference type="GO" id="GO:0042834">
    <property type="term" value="F:peptidoglycan binding"/>
    <property type="evidence" value="ECO:0007669"/>
    <property type="project" value="InterPro"/>
</dbReference>
<dbReference type="NCBIfam" id="TIGR00413">
    <property type="entry name" value="rlpA"/>
    <property type="match status" value="1"/>
</dbReference>
<comment type="function">
    <text evidence="4">Lytic transglycosylase with a strong preference for naked glycan strands that lack stem peptides.</text>
</comment>
<dbReference type="Proteomes" id="UP000576209">
    <property type="component" value="Unassembled WGS sequence"/>
</dbReference>